<evidence type="ECO:0000313" key="2">
    <source>
        <dbReference type="Proteomes" id="UP000789702"/>
    </source>
</evidence>
<feature type="non-terminal residue" evidence="1">
    <location>
        <position position="1"/>
    </location>
</feature>
<sequence length="502" mass="57153">DTKPEDLTLRFAKADEKNCEELGLGDDTTFQQYLKSCAVQASFTLKVQIDTVQKPFSDWKLSKVCELLGLASGIDEFPTFDCGIDKLDSEKAKDLMAHLCKDLRLRYKAIHGETEATRSEYVSPFLVTATSLFDGLVKLYPQLYVAGKYGRGPLDFCLRLLGVIIGVVEVKKEDFDQGMAQNVIQLHSSLETNRKRKHDEIEDEFADKAYGIVTDGRAWYFVEFIMDGDKPKISVHSETPAVLDWTEESESLDKGAGRILGRIENEKRNVKVKELEQKNIELETRLAILEQGKEEKSISIAEQAVLWNNGTCMPRRFSESCLFEPTEDVSHSPVNFNDSLKQIVLHCAQNSYLDSSPKSHKLRIKQISESQSIPNTPNLPEESSEQNTDLQKTKISEIDVQPPEEICLPIMNEDKQLFQELIADQEEMIDVVMNEYRFLLHHGHNYKGKKLIHIMWVYICTEKSAEKVLIEVPPSKILSRKVLAHIKERFKDLPLASVIIVD</sequence>
<comment type="caution">
    <text evidence="1">The sequence shown here is derived from an EMBL/GenBank/DDBJ whole genome shotgun (WGS) entry which is preliminary data.</text>
</comment>
<reference evidence="1" key="1">
    <citation type="submission" date="2021-06" db="EMBL/GenBank/DDBJ databases">
        <authorList>
            <person name="Kallberg Y."/>
            <person name="Tangrot J."/>
            <person name="Rosling A."/>
        </authorList>
    </citation>
    <scope>NUCLEOTIDE SEQUENCE</scope>
    <source>
        <strain evidence="1">IL203A</strain>
    </source>
</reference>
<evidence type="ECO:0000313" key="1">
    <source>
        <dbReference type="EMBL" id="CAG8598175.1"/>
    </source>
</evidence>
<dbReference type="EMBL" id="CAJVPU010009751">
    <property type="protein sequence ID" value="CAG8598175.1"/>
    <property type="molecule type" value="Genomic_DNA"/>
</dbReference>
<protein>
    <submittedName>
        <fullName evidence="1">4967_t:CDS:1</fullName>
    </submittedName>
</protein>
<proteinExistence type="predicted"/>
<organism evidence="1 2">
    <name type="scientific">Dentiscutata heterogama</name>
    <dbReference type="NCBI Taxonomy" id="1316150"/>
    <lineage>
        <taxon>Eukaryota</taxon>
        <taxon>Fungi</taxon>
        <taxon>Fungi incertae sedis</taxon>
        <taxon>Mucoromycota</taxon>
        <taxon>Glomeromycotina</taxon>
        <taxon>Glomeromycetes</taxon>
        <taxon>Diversisporales</taxon>
        <taxon>Gigasporaceae</taxon>
        <taxon>Dentiscutata</taxon>
    </lineage>
</organism>
<gene>
    <name evidence="1" type="ORF">DHETER_LOCUS7138</name>
</gene>
<dbReference type="Proteomes" id="UP000789702">
    <property type="component" value="Unassembled WGS sequence"/>
</dbReference>
<accession>A0ACA9MNB7</accession>
<keyword evidence="2" id="KW-1185">Reference proteome</keyword>
<name>A0ACA9MNB7_9GLOM</name>